<reference evidence="1 2" key="1">
    <citation type="submission" date="2019-04" db="EMBL/GenBank/DDBJ databases">
        <title>Friends and foes A comparative genomics study of 23 Aspergillus species from section Flavi.</title>
        <authorList>
            <consortium name="DOE Joint Genome Institute"/>
            <person name="Kjaerbolling I."/>
            <person name="Vesth T."/>
            <person name="Frisvad J.C."/>
            <person name="Nybo J.L."/>
            <person name="Theobald S."/>
            <person name="Kildgaard S."/>
            <person name="Isbrandt T."/>
            <person name="Kuo A."/>
            <person name="Sato A."/>
            <person name="Lyhne E.K."/>
            <person name="Kogle M.E."/>
            <person name="Wiebenga A."/>
            <person name="Kun R.S."/>
            <person name="Lubbers R.J."/>
            <person name="Makela M.R."/>
            <person name="Barry K."/>
            <person name="Chovatia M."/>
            <person name="Clum A."/>
            <person name="Daum C."/>
            <person name="Haridas S."/>
            <person name="He G."/>
            <person name="LaButti K."/>
            <person name="Lipzen A."/>
            <person name="Mondo S."/>
            <person name="Riley R."/>
            <person name="Salamov A."/>
            <person name="Simmons B.A."/>
            <person name="Magnuson J.K."/>
            <person name="Henrissat B."/>
            <person name="Mortensen U.H."/>
            <person name="Larsen T.O."/>
            <person name="Devries R.P."/>
            <person name="Grigoriev I.V."/>
            <person name="Machida M."/>
            <person name="Baker S.E."/>
            <person name="Andersen M.R."/>
        </authorList>
    </citation>
    <scope>NUCLEOTIDE SEQUENCE [LARGE SCALE GENOMIC DNA]</scope>
    <source>
        <strain evidence="1 2">CBS 151.66</strain>
    </source>
</reference>
<evidence type="ECO:0000313" key="2">
    <source>
        <dbReference type="Proteomes" id="UP000326565"/>
    </source>
</evidence>
<accession>A0A5N5WQ31</accession>
<proteinExistence type="predicted"/>
<name>A0A5N5WQ31_9EURO</name>
<organism evidence="1 2">
    <name type="scientific">Aspergillus leporis</name>
    <dbReference type="NCBI Taxonomy" id="41062"/>
    <lineage>
        <taxon>Eukaryota</taxon>
        <taxon>Fungi</taxon>
        <taxon>Dikarya</taxon>
        <taxon>Ascomycota</taxon>
        <taxon>Pezizomycotina</taxon>
        <taxon>Eurotiomycetes</taxon>
        <taxon>Eurotiomycetidae</taxon>
        <taxon>Eurotiales</taxon>
        <taxon>Aspergillaceae</taxon>
        <taxon>Aspergillus</taxon>
        <taxon>Aspergillus subgen. Circumdati</taxon>
    </lineage>
</organism>
<keyword evidence="2" id="KW-1185">Reference proteome</keyword>
<dbReference type="Proteomes" id="UP000326565">
    <property type="component" value="Unassembled WGS sequence"/>
</dbReference>
<dbReference type="OrthoDB" id="2431938at2759"/>
<sequence>MGTTGGNLTMSKAIIHPGLGSNLAYESIAYFANALVPLLREHSNLSQGELTELFTHFVQIRRPRAVTVNKLCGQVTRCKAQDTWFLKFASRHISPLVGDKVKAEAYAGFSNGAP</sequence>
<dbReference type="AlphaFoldDB" id="A0A5N5WQ31"/>
<gene>
    <name evidence="1" type="ORF">BDV29DRAFT_183293</name>
</gene>
<protein>
    <submittedName>
        <fullName evidence="1">Uncharacterized protein</fullName>
    </submittedName>
</protein>
<evidence type="ECO:0000313" key="1">
    <source>
        <dbReference type="EMBL" id="KAB8069172.1"/>
    </source>
</evidence>
<dbReference type="EMBL" id="ML732353">
    <property type="protein sequence ID" value="KAB8069172.1"/>
    <property type="molecule type" value="Genomic_DNA"/>
</dbReference>